<dbReference type="EMBL" id="LEKT01000003">
    <property type="protein sequence ID" value="KMO87620.1"/>
    <property type="molecule type" value="Genomic_DNA"/>
</dbReference>
<sequence>MRGEPLKIRVFHMKEVTVGNYFYLEADRLIIPDHVACQNPDIEQLTIQVLPPHHHDVRTNTIMDIIPLSAKVLGLMGTGITHTLTGVCVVLCGAIRDGEQMHEFGSTEGILHENMKWNCAGTPKKEDYIILIDMLAKKDCILTRKLCLEMFALADRFIQGIRELLKIMDGRDAVETHVYEEKSHPGKPRVAIVKQVAGQGAMYDTLVFPQEPGGFAGGISIIDMNNMPVLLTANEFRDGALRAMV</sequence>
<dbReference type="PATRIC" id="fig|1122219.3.peg.1123"/>
<dbReference type="STRING" id="39029.BSR42_01090"/>
<accession>A0A0J6WVT2</accession>
<keyword evidence="2" id="KW-1185">Reference proteome</keyword>
<dbReference type="OrthoDB" id="3651437at2"/>
<dbReference type="Proteomes" id="UP000036503">
    <property type="component" value="Unassembled WGS sequence"/>
</dbReference>
<organism evidence="1 2">
    <name type="scientific">Megasphaera cerevisiae DSM 20462</name>
    <dbReference type="NCBI Taxonomy" id="1122219"/>
    <lineage>
        <taxon>Bacteria</taxon>
        <taxon>Bacillati</taxon>
        <taxon>Bacillota</taxon>
        <taxon>Negativicutes</taxon>
        <taxon>Veillonellales</taxon>
        <taxon>Veillonellaceae</taxon>
        <taxon>Megasphaera</taxon>
    </lineage>
</organism>
<reference evidence="1 2" key="1">
    <citation type="submission" date="2015-06" db="EMBL/GenBank/DDBJ databases">
        <title>Draft genome sequence of beer spoilage bacterium Megasphaera cerevisiae type strain 20462.</title>
        <authorList>
            <person name="Kutumbaka K."/>
            <person name="Pasmowitz J."/>
            <person name="Mategko J."/>
            <person name="Reyes D."/>
            <person name="Friedrich A."/>
            <person name="Han S."/>
            <person name="Martens-Habbena W."/>
            <person name="Neal-McKinney J."/>
            <person name="Janagama H.K."/>
            <person name="Nadala C."/>
            <person name="Samadpour M."/>
        </authorList>
    </citation>
    <scope>NUCLEOTIDE SEQUENCE [LARGE SCALE GENOMIC DNA]</scope>
    <source>
        <strain evidence="1 2">DSM 20462</strain>
    </source>
</reference>
<dbReference type="RefSeq" id="WP_048513074.1">
    <property type="nucleotide sequence ID" value="NZ_FUXD01000010.1"/>
</dbReference>
<dbReference type="InParanoid" id="A0A0J6WVT2"/>
<protein>
    <submittedName>
        <fullName evidence="1">Proline reductase</fullName>
    </submittedName>
</protein>
<dbReference type="AlphaFoldDB" id="A0A0J6WVT2"/>
<dbReference type="InterPro" id="IPR031000">
    <property type="entry name" value="D_pro_red_PrdD"/>
</dbReference>
<comment type="caution">
    <text evidence="1">The sequence shown here is derived from an EMBL/GenBank/DDBJ whole genome shotgun (WGS) entry which is preliminary data.</text>
</comment>
<gene>
    <name evidence="1" type="ORF">AB840_01600</name>
</gene>
<proteinExistence type="predicted"/>
<evidence type="ECO:0000313" key="1">
    <source>
        <dbReference type="EMBL" id="KMO87620.1"/>
    </source>
</evidence>
<name>A0A0J6WVT2_9FIRM</name>
<evidence type="ECO:0000313" key="2">
    <source>
        <dbReference type="Proteomes" id="UP000036503"/>
    </source>
</evidence>
<dbReference type="NCBIfam" id="TIGR04482">
    <property type="entry name" value="D_pro_red_PrdD"/>
    <property type="match status" value="1"/>
</dbReference>